<organism evidence="16 17">
    <name type="scientific">Streptomyces macrosporus</name>
    <dbReference type="NCBI Taxonomy" id="44032"/>
    <lineage>
        <taxon>Bacteria</taxon>
        <taxon>Bacillati</taxon>
        <taxon>Actinomycetota</taxon>
        <taxon>Actinomycetes</taxon>
        <taxon>Kitasatosporales</taxon>
        <taxon>Streptomycetaceae</taxon>
        <taxon>Streptomyces</taxon>
    </lineage>
</organism>
<protein>
    <recommendedName>
        <fullName evidence="5">L-lysine N6-monooxygenase MbtG</fullName>
        <ecNumber evidence="4">1.14.13.59</ecNumber>
    </recommendedName>
    <alternativeName>
        <fullName evidence="14">Lysine 6-N-hydroxylase</fullName>
    </alternativeName>
    <alternativeName>
        <fullName evidence="13">Lysine N6-hydroxylase</fullName>
    </alternativeName>
    <alternativeName>
        <fullName evidence="11">Lysine-N-oxygenase</fullName>
    </alternativeName>
    <alternativeName>
        <fullName evidence="12">Mycobactin synthase protein G</fullName>
    </alternativeName>
</protein>
<dbReference type="InterPro" id="IPR025700">
    <property type="entry name" value="Lys/Orn_oxygenase"/>
</dbReference>
<evidence type="ECO:0000256" key="8">
    <source>
        <dbReference type="ARBA" id="ARBA00022857"/>
    </source>
</evidence>
<sequence length="445" mass="49824">MTRPSPSGPPSVHDVVGVGFGPSNLALAVALREHNEGARPGDDVTSVFLERQERFGWHRDILIDGATMQVSFLKDLATMRNPISRYGFLSYLHHKGRLVDFINHREFFPSRVEFHDYLEWVAAEFAEEVSYGEEVVEIRPVHRGDEIPFLEVVSRNTRAHGTTTVRTARNVVLATGLVPCLPPDVTESKRVWHSSTLLSSLDTLAKSEVRRFVVVGSGQSAAEAAEFLHRDFPGAEVCAVFERYGYSPADDSPYANRIFDPKAVDLYFEADGDLKRRLLEYHRNTNYSVADLDLIEELYRRAYQEMVRGEERLRILNVSRVVRVEDTGDHVDVTVRNLASGETVDLRADAVVYATGYRRPDTGPLLAGVEEHVEHDERGLPRVARDYRVVCAERVRAGLYLQGGTEHTHGIASSLLSLSAVRAGEIRDSVLERRHGSPVEAAAPR</sequence>
<evidence type="ECO:0000256" key="12">
    <source>
        <dbReference type="ARBA" id="ARBA00031158"/>
    </source>
</evidence>
<keyword evidence="17" id="KW-1185">Reference proteome</keyword>
<evidence type="ECO:0000256" key="9">
    <source>
        <dbReference type="ARBA" id="ARBA00023002"/>
    </source>
</evidence>
<evidence type="ECO:0000256" key="13">
    <source>
        <dbReference type="ARBA" id="ARBA00032493"/>
    </source>
</evidence>
<comment type="cofactor">
    <cofactor evidence="1">
        <name>FAD</name>
        <dbReference type="ChEBI" id="CHEBI:57692"/>
    </cofactor>
</comment>
<evidence type="ECO:0000256" key="14">
    <source>
        <dbReference type="ARBA" id="ARBA00032738"/>
    </source>
</evidence>
<comment type="similarity">
    <text evidence="3">Belongs to the lysine N(6)-hydroxylase/L-ornithine N(5)-oxygenase family.</text>
</comment>
<keyword evidence="9" id="KW-0560">Oxidoreductase</keyword>
<gene>
    <name evidence="16" type="ORF">GCM10010405_58590</name>
</gene>
<keyword evidence="6" id="KW-0285">Flavoprotein</keyword>
<dbReference type="RefSeq" id="WP_344328893.1">
    <property type="nucleotide sequence ID" value="NZ_BAAASZ010000051.1"/>
</dbReference>
<dbReference type="InterPro" id="IPR036188">
    <property type="entry name" value="FAD/NAD-bd_sf"/>
</dbReference>
<comment type="caution">
    <text evidence="16">The sequence shown here is derived from an EMBL/GenBank/DDBJ whole genome shotgun (WGS) entry which is preliminary data.</text>
</comment>
<evidence type="ECO:0000256" key="1">
    <source>
        <dbReference type="ARBA" id="ARBA00001974"/>
    </source>
</evidence>
<accession>A0ABN3KQ15</accession>
<evidence type="ECO:0000313" key="17">
    <source>
        <dbReference type="Proteomes" id="UP001501638"/>
    </source>
</evidence>
<evidence type="ECO:0000256" key="5">
    <source>
        <dbReference type="ARBA" id="ARBA00016406"/>
    </source>
</evidence>
<evidence type="ECO:0000256" key="7">
    <source>
        <dbReference type="ARBA" id="ARBA00022827"/>
    </source>
</evidence>
<evidence type="ECO:0000256" key="10">
    <source>
        <dbReference type="ARBA" id="ARBA00023033"/>
    </source>
</evidence>
<keyword evidence="8" id="KW-0521">NADP</keyword>
<keyword evidence="10" id="KW-0503">Monooxygenase</keyword>
<dbReference type="Proteomes" id="UP001501638">
    <property type="component" value="Unassembled WGS sequence"/>
</dbReference>
<comment type="catalytic activity">
    <reaction evidence="15">
        <text>L-lysine + NADPH + O2 = N(6)-hydroxy-L-lysine + NADP(+) + H2O</text>
        <dbReference type="Rhea" id="RHEA:23228"/>
        <dbReference type="ChEBI" id="CHEBI:15377"/>
        <dbReference type="ChEBI" id="CHEBI:15379"/>
        <dbReference type="ChEBI" id="CHEBI:32551"/>
        <dbReference type="ChEBI" id="CHEBI:57783"/>
        <dbReference type="ChEBI" id="CHEBI:57820"/>
        <dbReference type="ChEBI" id="CHEBI:58349"/>
        <dbReference type="EC" id="1.14.13.59"/>
    </reaction>
</comment>
<evidence type="ECO:0000313" key="16">
    <source>
        <dbReference type="EMBL" id="GAA2466301.1"/>
    </source>
</evidence>
<comment type="pathway">
    <text evidence="2">Siderophore biosynthesis.</text>
</comment>
<dbReference type="PANTHER" id="PTHR42802:SF1">
    <property type="entry name" value="L-ORNITHINE N(5)-MONOOXYGENASE"/>
    <property type="match status" value="1"/>
</dbReference>
<evidence type="ECO:0000256" key="15">
    <source>
        <dbReference type="ARBA" id="ARBA00048407"/>
    </source>
</evidence>
<evidence type="ECO:0000256" key="11">
    <source>
        <dbReference type="ARBA" id="ARBA00029939"/>
    </source>
</evidence>
<evidence type="ECO:0000256" key="3">
    <source>
        <dbReference type="ARBA" id="ARBA00007588"/>
    </source>
</evidence>
<dbReference type="PANTHER" id="PTHR42802">
    <property type="entry name" value="MONOOXYGENASE"/>
    <property type="match status" value="1"/>
</dbReference>
<evidence type="ECO:0000256" key="4">
    <source>
        <dbReference type="ARBA" id="ARBA00013076"/>
    </source>
</evidence>
<evidence type="ECO:0000256" key="2">
    <source>
        <dbReference type="ARBA" id="ARBA00004924"/>
    </source>
</evidence>
<dbReference type="SUPFAM" id="SSF51905">
    <property type="entry name" value="FAD/NAD(P)-binding domain"/>
    <property type="match status" value="2"/>
</dbReference>
<evidence type="ECO:0000256" key="6">
    <source>
        <dbReference type="ARBA" id="ARBA00022630"/>
    </source>
</evidence>
<keyword evidence="7" id="KW-0274">FAD</keyword>
<dbReference type="Gene3D" id="3.50.50.60">
    <property type="entry name" value="FAD/NAD(P)-binding domain"/>
    <property type="match status" value="1"/>
</dbReference>
<proteinExistence type="inferred from homology"/>
<reference evidence="16 17" key="1">
    <citation type="journal article" date="2019" name="Int. J. Syst. Evol. Microbiol.">
        <title>The Global Catalogue of Microorganisms (GCM) 10K type strain sequencing project: providing services to taxonomists for standard genome sequencing and annotation.</title>
        <authorList>
            <consortium name="The Broad Institute Genomics Platform"/>
            <consortium name="The Broad Institute Genome Sequencing Center for Infectious Disease"/>
            <person name="Wu L."/>
            <person name="Ma J."/>
        </authorList>
    </citation>
    <scope>NUCLEOTIDE SEQUENCE [LARGE SCALE GENOMIC DNA]</scope>
    <source>
        <strain evidence="16 17">JCM 6305</strain>
    </source>
</reference>
<dbReference type="EC" id="1.14.13.59" evidence="4"/>
<dbReference type="PRINTS" id="PR00368">
    <property type="entry name" value="FADPNR"/>
</dbReference>
<name>A0ABN3KQ15_9ACTN</name>
<dbReference type="Pfam" id="PF13434">
    <property type="entry name" value="Lys_Orn_oxgnase"/>
    <property type="match status" value="1"/>
</dbReference>
<dbReference type="EMBL" id="BAAASZ010000051">
    <property type="protein sequence ID" value="GAA2466301.1"/>
    <property type="molecule type" value="Genomic_DNA"/>
</dbReference>